<gene>
    <name evidence="8" type="ORF">PECAL_4P14380</name>
</gene>
<keyword evidence="9" id="KW-1185">Reference proteome</keyword>
<keyword evidence="5" id="KW-0472">Membrane</keyword>
<dbReference type="InterPro" id="IPR050731">
    <property type="entry name" value="HRD1_E3_ubiq-ligases"/>
</dbReference>
<keyword evidence="5" id="KW-1133">Transmembrane helix</keyword>
<comment type="caution">
    <text evidence="8">The sequence shown here is derived from an EMBL/GenBank/DDBJ whole genome shotgun (WGS) entry which is preliminary data.</text>
</comment>
<dbReference type="InterPro" id="IPR013083">
    <property type="entry name" value="Znf_RING/FYVE/PHD"/>
</dbReference>
<evidence type="ECO:0000313" key="8">
    <source>
        <dbReference type="EMBL" id="CAH0374169.1"/>
    </source>
</evidence>
<sequence>MAHPAARAVVHILLLWARHAAGGPPDHACVATCFGASCDHWDGGAWGTCADLEATYGCDCTGCECDGCPQAPCDNPLFDADECPTAGDATCDPELNDATCAYDGGDCCASTCQGVNCGPFDCRDPAEARHHDAQHAEDDRWRQRGRRGVSGGLVIVIILAVGTAVSCWLRHKRSVRLEAIRMAIKERPVGDGDIAAAAAMVATLSRDVSGAEFSEEVCPICLYELCDGDHGREEAGLDDDAVVLPCAHAFHGRCLRPWFALAYSDALRAGEAPTLACPVCRAVVPEGEPEA</sequence>
<dbReference type="SUPFAM" id="SSF57850">
    <property type="entry name" value="RING/U-box"/>
    <property type="match status" value="1"/>
</dbReference>
<dbReference type="GO" id="GO:0008270">
    <property type="term" value="F:zinc ion binding"/>
    <property type="evidence" value="ECO:0007669"/>
    <property type="project" value="UniProtKB-KW"/>
</dbReference>
<dbReference type="PANTHER" id="PTHR22763">
    <property type="entry name" value="RING ZINC FINGER PROTEIN"/>
    <property type="match status" value="1"/>
</dbReference>
<feature type="chain" id="PRO_5035149063" description="RING-type domain-containing protein" evidence="6">
    <location>
        <begin position="23"/>
        <end position="291"/>
    </location>
</feature>
<organism evidence="8 9">
    <name type="scientific">Pelagomonas calceolata</name>
    <dbReference type="NCBI Taxonomy" id="35677"/>
    <lineage>
        <taxon>Eukaryota</taxon>
        <taxon>Sar</taxon>
        <taxon>Stramenopiles</taxon>
        <taxon>Ochrophyta</taxon>
        <taxon>Pelagophyceae</taxon>
        <taxon>Pelagomonadales</taxon>
        <taxon>Pelagomonadaceae</taxon>
        <taxon>Pelagomonas</taxon>
    </lineage>
</organism>
<dbReference type="InterPro" id="IPR001841">
    <property type="entry name" value="Znf_RING"/>
</dbReference>
<dbReference type="GO" id="GO:0043161">
    <property type="term" value="P:proteasome-mediated ubiquitin-dependent protein catabolic process"/>
    <property type="evidence" value="ECO:0007669"/>
    <property type="project" value="TreeGrafter"/>
</dbReference>
<evidence type="ECO:0000256" key="5">
    <source>
        <dbReference type="SAM" id="Phobius"/>
    </source>
</evidence>
<dbReference type="GO" id="GO:0012505">
    <property type="term" value="C:endomembrane system"/>
    <property type="evidence" value="ECO:0007669"/>
    <property type="project" value="TreeGrafter"/>
</dbReference>
<feature type="signal peptide" evidence="6">
    <location>
        <begin position="1"/>
        <end position="22"/>
    </location>
</feature>
<evidence type="ECO:0000256" key="6">
    <source>
        <dbReference type="SAM" id="SignalP"/>
    </source>
</evidence>
<dbReference type="AlphaFoldDB" id="A0A8J2WZR9"/>
<evidence type="ECO:0000256" key="2">
    <source>
        <dbReference type="ARBA" id="ARBA00022771"/>
    </source>
</evidence>
<reference evidence="8" key="1">
    <citation type="submission" date="2021-11" db="EMBL/GenBank/DDBJ databases">
        <authorList>
            <consortium name="Genoscope - CEA"/>
            <person name="William W."/>
        </authorList>
    </citation>
    <scope>NUCLEOTIDE SEQUENCE</scope>
</reference>
<dbReference type="EMBL" id="CAKKNE010000004">
    <property type="protein sequence ID" value="CAH0374169.1"/>
    <property type="molecule type" value="Genomic_DNA"/>
</dbReference>
<evidence type="ECO:0000256" key="4">
    <source>
        <dbReference type="PROSITE-ProRule" id="PRU00175"/>
    </source>
</evidence>
<evidence type="ECO:0000313" key="9">
    <source>
        <dbReference type="Proteomes" id="UP000789595"/>
    </source>
</evidence>
<dbReference type="Proteomes" id="UP000789595">
    <property type="component" value="Unassembled WGS sequence"/>
</dbReference>
<dbReference type="OrthoDB" id="8062037at2759"/>
<keyword evidence="5" id="KW-0812">Transmembrane</keyword>
<proteinExistence type="predicted"/>
<feature type="domain" description="RING-type" evidence="7">
    <location>
        <begin position="218"/>
        <end position="281"/>
    </location>
</feature>
<protein>
    <recommendedName>
        <fullName evidence="7">RING-type domain-containing protein</fullName>
    </recommendedName>
</protein>
<feature type="transmembrane region" description="Helical" evidence="5">
    <location>
        <begin position="149"/>
        <end position="169"/>
    </location>
</feature>
<accession>A0A8J2WZR9</accession>
<dbReference type="GO" id="GO:0061630">
    <property type="term" value="F:ubiquitin protein ligase activity"/>
    <property type="evidence" value="ECO:0007669"/>
    <property type="project" value="TreeGrafter"/>
</dbReference>
<evidence type="ECO:0000259" key="7">
    <source>
        <dbReference type="PROSITE" id="PS50089"/>
    </source>
</evidence>
<keyword evidence="2 4" id="KW-0863">Zinc-finger</keyword>
<dbReference type="Gene3D" id="3.30.40.10">
    <property type="entry name" value="Zinc/RING finger domain, C3HC4 (zinc finger)"/>
    <property type="match status" value="1"/>
</dbReference>
<keyword evidence="1" id="KW-0479">Metal-binding</keyword>
<dbReference type="Pfam" id="PF13639">
    <property type="entry name" value="zf-RING_2"/>
    <property type="match status" value="1"/>
</dbReference>
<keyword evidence="3" id="KW-0862">Zinc</keyword>
<evidence type="ECO:0000256" key="1">
    <source>
        <dbReference type="ARBA" id="ARBA00022723"/>
    </source>
</evidence>
<evidence type="ECO:0000256" key="3">
    <source>
        <dbReference type="ARBA" id="ARBA00022833"/>
    </source>
</evidence>
<name>A0A8J2WZR9_9STRA</name>
<keyword evidence="6" id="KW-0732">Signal</keyword>
<dbReference type="PROSITE" id="PS50089">
    <property type="entry name" value="ZF_RING_2"/>
    <property type="match status" value="1"/>
</dbReference>
<dbReference type="SMART" id="SM00184">
    <property type="entry name" value="RING"/>
    <property type="match status" value="1"/>
</dbReference>